<protein>
    <submittedName>
        <fullName evidence="4">Acyl-CoA dehydrogenase family protein</fullName>
    </submittedName>
</protein>
<accession>A0AAX3LYG4</accession>
<dbReference type="SUPFAM" id="SSF47203">
    <property type="entry name" value="Acyl-CoA dehydrogenase C-terminal domain-like"/>
    <property type="match status" value="1"/>
</dbReference>
<dbReference type="InterPro" id="IPR009100">
    <property type="entry name" value="AcylCoA_DH/oxidase_NM_dom_sf"/>
</dbReference>
<dbReference type="Gene3D" id="2.40.110.10">
    <property type="entry name" value="Butyryl-CoA Dehydrogenase, subunit A, domain 2"/>
    <property type="match status" value="1"/>
</dbReference>
<feature type="domain" description="Acyl-CoA dehydrogenase C-terminal" evidence="3">
    <location>
        <begin position="256"/>
        <end position="383"/>
    </location>
</feature>
<evidence type="ECO:0000313" key="5">
    <source>
        <dbReference type="Proteomes" id="UP001220509"/>
    </source>
</evidence>
<dbReference type="SUPFAM" id="SSF56645">
    <property type="entry name" value="Acyl-CoA dehydrogenase NM domain-like"/>
    <property type="match status" value="1"/>
</dbReference>
<gene>
    <name evidence="4" type="ORF">PQ456_17925</name>
</gene>
<organism evidence="4 5">
    <name type="scientific">Paenibacillus kyungheensis</name>
    <dbReference type="NCBI Taxonomy" id="1452732"/>
    <lineage>
        <taxon>Bacteria</taxon>
        <taxon>Bacillati</taxon>
        <taxon>Bacillota</taxon>
        <taxon>Bacilli</taxon>
        <taxon>Bacillales</taxon>
        <taxon>Paenibacillaceae</taxon>
        <taxon>Paenibacillus</taxon>
    </lineage>
</organism>
<dbReference type="RefSeq" id="WP_273613498.1">
    <property type="nucleotide sequence ID" value="NZ_CP117416.1"/>
</dbReference>
<dbReference type="InterPro" id="IPR036250">
    <property type="entry name" value="AcylCo_DH-like_C"/>
</dbReference>
<dbReference type="GO" id="GO:0003995">
    <property type="term" value="F:acyl-CoA dehydrogenase activity"/>
    <property type="evidence" value="ECO:0007669"/>
    <property type="project" value="TreeGrafter"/>
</dbReference>
<dbReference type="InterPro" id="IPR013786">
    <property type="entry name" value="AcylCoA_DH/ox_N"/>
</dbReference>
<dbReference type="Proteomes" id="UP001220509">
    <property type="component" value="Chromosome"/>
</dbReference>
<evidence type="ECO:0000259" key="2">
    <source>
        <dbReference type="Pfam" id="PF02771"/>
    </source>
</evidence>
<dbReference type="PANTHER" id="PTHR43884:SF12">
    <property type="entry name" value="ISOVALERYL-COA DEHYDROGENASE, MITOCHONDRIAL-RELATED"/>
    <property type="match status" value="1"/>
</dbReference>
<dbReference type="EMBL" id="CP117416">
    <property type="protein sequence ID" value="WCT55044.1"/>
    <property type="molecule type" value="Genomic_DNA"/>
</dbReference>
<evidence type="ECO:0000313" key="4">
    <source>
        <dbReference type="EMBL" id="WCT55044.1"/>
    </source>
</evidence>
<dbReference type="KEGG" id="pka:PQ456_17925"/>
<evidence type="ECO:0000256" key="1">
    <source>
        <dbReference type="ARBA" id="ARBA00023002"/>
    </source>
</evidence>
<keyword evidence="5" id="KW-1185">Reference proteome</keyword>
<dbReference type="Gene3D" id="1.20.140.10">
    <property type="entry name" value="Butyryl-CoA Dehydrogenase, subunit A, domain 3"/>
    <property type="match status" value="1"/>
</dbReference>
<dbReference type="Gene3D" id="1.10.540.10">
    <property type="entry name" value="Acyl-CoA dehydrogenase/oxidase, N-terminal domain"/>
    <property type="match status" value="1"/>
</dbReference>
<keyword evidence="1" id="KW-0560">Oxidoreductase</keyword>
<reference evidence="4 5" key="1">
    <citation type="submission" date="2023-02" db="EMBL/GenBank/DDBJ databases">
        <title>Genome sequence of Paenibacillus kyungheensis KACC 18744.</title>
        <authorList>
            <person name="Kim S."/>
            <person name="Heo J."/>
            <person name="Kwon S.-W."/>
        </authorList>
    </citation>
    <scope>NUCLEOTIDE SEQUENCE [LARGE SCALE GENOMIC DNA]</scope>
    <source>
        <strain evidence="4 5">KACC 18744</strain>
    </source>
</reference>
<dbReference type="InterPro" id="IPR037069">
    <property type="entry name" value="AcylCoA_DH/ox_N_sf"/>
</dbReference>
<sequence length="415" mass="46122">MSNLDVRHQLTNEEEQLLQRATDLFPVLRKFGQQIDEDRHIPEELIEQLAAAGLFKLGTLKKYGGYEVSIRALVEIISEVAKGNGSVGWVVQIINGNNFNATLSLSPQVLDLIFEEEEEVRFCSVLQGRKVDFQKVDGGYLVEQGLWGFASGSKHATHALLNLRDNRSVKDNASMLLAVVPMSEVTIIDDWYTMSLRGSSSNSIQIHNVFIPDKYIVDQSENMYTNMNVLSNESEHINQYKPYTLIISTLTTGISAILGLARGGLEYFVETATRKGITMTTHSIQAEVGHIQYKVGLAAMKIESAHLHINRSIESLEYHIQKKQPFTEKEFAQIQTDIGYAAMLCTESVDMLMVESGGSVIADSNPLSQIYRDIRGGANHALTTASTGLELYGRILLGLPPQNLLTLSYRPILTV</sequence>
<dbReference type="Pfam" id="PF02771">
    <property type="entry name" value="Acyl-CoA_dh_N"/>
    <property type="match status" value="1"/>
</dbReference>
<dbReference type="AlphaFoldDB" id="A0AAX3LYG4"/>
<feature type="domain" description="Acyl-CoA dehydrogenase/oxidase N-terminal" evidence="2">
    <location>
        <begin position="13"/>
        <end position="94"/>
    </location>
</feature>
<dbReference type="PANTHER" id="PTHR43884">
    <property type="entry name" value="ACYL-COA DEHYDROGENASE"/>
    <property type="match status" value="1"/>
</dbReference>
<evidence type="ECO:0000259" key="3">
    <source>
        <dbReference type="Pfam" id="PF08028"/>
    </source>
</evidence>
<proteinExistence type="predicted"/>
<name>A0AAX3LYG4_9BACL</name>
<dbReference type="InterPro" id="IPR046373">
    <property type="entry name" value="Acyl-CoA_Oxase/DH_mid-dom_sf"/>
</dbReference>
<dbReference type="PIRSF" id="PIRSF016578">
    <property type="entry name" value="HsaA"/>
    <property type="match status" value="1"/>
</dbReference>
<dbReference type="GO" id="GO:0050660">
    <property type="term" value="F:flavin adenine dinucleotide binding"/>
    <property type="evidence" value="ECO:0007669"/>
    <property type="project" value="InterPro"/>
</dbReference>
<dbReference type="InterPro" id="IPR013107">
    <property type="entry name" value="Acyl-CoA_DH_C"/>
</dbReference>
<dbReference type="Pfam" id="PF08028">
    <property type="entry name" value="Acyl-CoA_dh_2"/>
    <property type="match status" value="1"/>
</dbReference>